<dbReference type="SUPFAM" id="SSF56784">
    <property type="entry name" value="HAD-like"/>
    <property type="match status" value="1"/>
</dbReference>
<dbReference type="Gene3D" id="3.40.50.1000">
    <property type="entry name" value="HAD superfamily/HAD-like"/>
    <property type="match status" value="1"/>
</dbReference>
<reference evidence="1 2" key="1">
    <citation type="submission" date="2024-04" db="EMBL/GenBank/DDBJ databases">
        <title>draft genome sequnece of Paenibacillus filicis.</title>
        <authorList>
            <person name="Kim D.-U."/>
        </authorList>
    </citation>
    <scope>NUCLEOTIDE SEQUENCE [LARGE SCALE GENOMIC DNA]</scope>
    <source>
        <strain evidence="1 2">KACC14197</strain>
    </source>
</reference>
<name>A0ABU9DHU4_9BACL</name>
<comment type="caution">
    <text evidence="1">The sequence shown here is derived from an EMBL/GenBank/DDBJ whole genome shotgun (WGS) entry which is preliminary data.</text>
</comment>
<dbReference type="InterPro" id="IPR023214">
    <property type="entry name" value="HAD_sf"/>
</dbReference>
<accession>A0ABU9DHU4</accession>
<evidence type="ECO:0000313" key="1">
    <source>
        <dbReference type="EMBL" id="MEK8127737.1"/>
    </source>
</evidence>
<sequence length="65" mass="7273">MSHIKDFNRKEALIIGDSLNTDIKGGLLSGIDTCWINRKAQKSSADIQSTYTITSLVDLYDKLKK</sequence>
<dbReference type="InterPro" id="IPR036412">
    <property type="entry name" value="HAD-like_sf"/>
</dbReference>
<dbReference type="PANTHER" id="PTHR47478">
    <property type="match status" value="1"/>
</dbReference>
<organism evidence="1 2">
    <name type="scientific">Paenibacillus filicis</name>
    <dbReference type="NCBI Taxonomy" id="669464"/>
    <lineage>
        <taxon>Bacteria</taxon>
        <taxon>Bacillati</taxon>
        <taxon>Bacillota</taxon>
        <taxon>Bacilli</taxon>
        <taxon>Bacillales</taxon>
        <taxon>Paenibacillaceae</taxon>
        <taxon>Paenibacillus</taxon>
    </lineage>
</organism>
<proteinExistence type="predicted"/>
<keyword evidence="2" id="KW-1185">Reference proteome</keyword>
<dbReference type="InterPro" id="IPR052550">
    <property type="entry name" value="Pyrimidine_5'-ntase_YjjG"/>
</dbReference>
<evidence type="ECO:0000313" key="2">
    <source>
        <dbReference type="Proteomes" id="UP001469365"/>
    </source>
</evidence>
<dbReference type="PANTHER" id="PTHR47478:SF1">
    <property type="entry name" value="PYRIMIDINE 5'-NUCLEOTIDASE YJJG"/>
    <property type="match status" value="1"/>
</dbReference>
<protein>
    <submittedName>
        <fullName evidence="1">HAD hydrolase-like protein</fullName>
    </submittedName>
</protein>
<gene>
    <name evidence="1" type="ORF">WMW72_07380</name>
</gene>
<dbReference type="Pfam" id="PF13242">
    <property type="entry name" value="Hydrolase_like"/>
    <property type="match status" value="1"/>
</dbReference>
<dbReference type="EMBL" id="JBBPCC010000003">
    <property type="protein sequence ID" value="MEK8127737.1"/>
    <property type="molecule type" value="Genomic_DNA"/>
</dbReference>
<dbReference type="RefSeq" id="WP_341414788.1">
    <property type="nucleotide sequence ID" value="NZ_JBBPCC010000003.1"/>
</dbReference>
<dbReference type="Proteomes" id="UP001469365">
    <property type="component" value="Unassembled WGS sequence"/>
</dbReference>